<comment type="caution">
    <text evidence="2">The sequence shown here is derived from an EMBL/GenBank/DDBJ whole genome shotgun (WGS) entry which is preliminary data.</text>
</comment>
<evidence type="ECO:0000259" key="1">
    <source>
        <dbReference type="Pfam" id="PF01926"/>
    </source>
</evidence>
<dbReference type="InterPro" id="IPR027417">
    <property type="entry name" value="P-loop_NTPase"/>
</dbReference>
<reference evidence="2 3" key="1">
    <citation type="submission" date="2020-02" db="EMBL/GenBank/DDBJ databases">
        <title>A chromosome-scale genome assembly of the black bullhead catfish (Ameiurus melas).</title>
        <authorList>
            <person name="Wen M."/>
            <person name="Zham M."/>
            <person name="Cabau C."/>
            <person name="Klopp C."/>
            <person name="Donnadieu C."/>
            <person name="Roques C."/>
            <person name="Bouchez O."/>
            <person name="Lampietro C."/>
            <person name="Jouanno E."/>
            <person name="Herpin A."/>
            <person name="Louis A."/>
            <person name="Berthelot C."/>
            <person name="Parey E."/>
            <person name="Roest-Crollius H."/>
            <person name="Braasch I."/>
            <person name="Postlethwait J."/>
            <person name="Robinson-Rechavi M."/>
            <person name="Echchiki A."/>
            <person name="Begum T."/>
            <person name="Montfort J."/>
            <person name="Schartl M."/>
            <person name="Bobe J."/>
            <person name="Guiguen Y."/>
        </authorList>
    </citation>
    <scope>NUCLEOTIDE SEQUENCE [LARGE SCALE GENOMIC DNA]</scope>
    <source>
        <strain evidence="2">M_S1</strain>
        <tissue evidence="2">Blood</tissue>
    </source>
</reference>
<dbReference type="EMBL" id="JAAGNN010000021">
    <property type="protein sequence ID" value="KAF4074913.1"/>
    <property type="molecule type" value="Genomic_DNA"/>
</dbReference>
<gene>
    <name evidence="2" type="ORF">AMELA_G00228730</name>
</gene>
<accession>A0A7J5ZWX3</accession>
<organism evidence="2 3">
    <name type="scientific">Ameiurus melas</name>
    <name type="common">Black bullhead</name>
    <name type="synonym">Silurus melas</name>
    <dbReference type="NCBI Taxonomy" id="219545"/>
    <lineage>
        <taxon>Eukaryota</taxon>
        <taxon>Metazoa</taxon>
        <taxon>Chordata</taxon>
        <taxon>Craniata</taxon>
        <taxon>Vertebrata</taxon>
        <taxon>Euteleostomi</taxon>
        <taxon>Actinopterygii</taxon>
        <taxon>Neopterygii</taxon>
        <taxon>Teleostei</taxon>
        <taxon>Ostariophysi</taxon>
        <taxon>Siluriformes</taxon>
        <taxon>Ictaluridae</taxon>
        <taxon>Ameiurus</taxon>
    </lineage>
</organism>
<evidence type="ECO:0000313" key="2">
    <source>
        <dbReference type="EMBL" id="KAF4074913.1"/>
    </source>
</evidence>
<dbReference type="GO" id="GO:0005525">
    <property type="term" value="F:GTP binding"/>
    <property type="evidence" value="ECO:0007669"/>
    <property type="project" value="InterPro"/>
</dbReference>
<feature type="domain" description="G" evidence="1">
    <location>
        <begin position="58"/>
        <end position="197"/>
    </location>
</feature>
<dbReference type="SUPFAM" id="SSF52540">
    <property type="entry name" value="P-loop containing nucleoside triphosphate hydrolases"/>
    <property type="match status" value="1"/>
</dbReference>
<proteinExistence type="predicted"/>
<keyword evidence="3" id="KW-1185">Reference proteome</keyword>
<dbReference type="Gene3D" id="3.40.50.300">
    <property type="entry name" value="P-loop containing nucleotide triphosphate hydrolases"/>
    <property type="match status" value="1"/>
</dbReference>
<dbReference type="InterPro" id="IPR006073">
    <property type="entry name" value="GTP-bd"/>
</dbReference>
<dbReference type="CDD" id="cd00882">
    <property type="entry name" value="Ras_like_GTPase"/>
    <property type="match status" value="1"/>
</dbReference>
<dbReference type="PANTHER" id="PTHR14241">
    <property type="entry name" value="INTERFERON-INDUCED PROTEIN 44"/>
    <property type="match status" value="1"/>
</dbReference>
<protein>
    <recommendedName>
        <fullName evidence="1">G domain-containing protein</fullName>
    </recommendedName>
</protein>
<dbReference type="Proteomes" id="UP000593565">
    <property type="component" value="Unassembled WGS sequence"/>
</dbReference>
<sequence>MFLLKKIGNLVTPPQPQTPSPPPKFDGEWRTMRWGNKHTLEEKLRNFKLCRSDVKFVRILIVGEVGAGKSSFINSVNNVFQKRITSGALVDATAGTSFTKIYKTHEIKGKDGSRLPFVFNDIMGLEPADGQGAHVKDITTALKGFLEEGYKFNPANHVSEKDYKTNPKASDQTFCLVNVIAANKVSLIDQKLIQKMKEIRAEASECGLPQVIIMTKVDETCPLVKRDLKKVYTSKKIKEKMQECSNLLGIPLSNIFPVKNYHEEVDTNDDMDALILKALDQIVNLANDALENQTPSDKSE</sequence>
<name>A0A7J5ZWX3_AMEME</name>
<dbReference type="Pfam" id="PF01926">
    <property type="entry name" value="MMR_HSR1"/>
    <property type="match status" value="1"/>
</dbReference>
<evidence type="ECO:0000313" key="3">
    <source>
        <dbReference type="Proteomes" id="UP000593565"/>
    </source>
</evidence>
<dbReference type="GO" id="GO:0006955">
    <property type="term" value="P:immune response"/>
    <property type="evidence" value="ECO:0007669"/>
    <property type="project" value="TreeGrafter"/>
</dbReference>
<dbReference type="PANTHER" id="PTHR14241:SF1">
    <property type="entry name" value="INTERFERON-INDUCED PROTEIN 44-RELATED"/>
    <property type="match status" value="1"/>
</dbReference>
<dbReference type="AlphaFoldDB" id="A0A7J5ZWX3"/>